<organism evidence="2 3">
    <name type="scientific">Taxus chinensis</name>
    <name type="common">Chinese yew</name>
    <name type="synonym">Taxus wallichiana var. chinensis</name>
    <dbReference type="NCBI Taxonomy" id="29808"/>
    <lineage>
        <taxon>Eukaryota</taxon>
        <taxon>Viridiplantae</taxon>
        <taxon>Streptophyta</taxon>
        <taxon>Embryophyta</taxon>
        <taxon>Tracheophyta</taxon>
        <taxon>Spermatophyta</taxon>
        <taxon>Pinopsida</taxon>
        <taxon>Pinidae</taxon>
        <taxon>Conifers II</taxon>
        <taxon>Cupressales</taxon>
        <taxon>Taxaceae</taxon>
        <taxon>Taxus</taxon>
    </lineage>
</organism>
<name>A0AA38F626_TAXCH</name>
<evidence type="ECO:0000313" key="3">
    <source>
        <dbReference type="Proteomes" id="UP000824469"/>
    </source>
</evidence>
<gene>
    <name evidence="2" type="ORF">KI387_040968</name>
</gene>
<accession>A0AA38F626</accession>
<keyword evidence="3" id="KW-1185">Reference proteome</keyword>
<evidence type="ECO:0008006" key="4">
    <source>
        <dbReference type="Google" id="ProtNLM"/>
    </source>
</evidence>
<evidence type="ECO:0000256" key="1">
    <source>
        <dbReference type="SAM" id="MobiDB-lite"/>
    </source>
</evidence>
<feature type="non-terminal residue" evidence="2">
    <location>
        <position position="273"/>
    </location>
</feature>
<evidence type="ECO:0000313" key="2">
    <source>
        <dbReference type="EMBL" id="KAH9293829.1"/>
    </source>
</evidence>
<comment type="caution">
    <text evidence="2">The sequence shown here is derived from an EMBL/GenBank/DDBJ whole genome shotgun (WGS) entry which is preliminary data.</text>
</comment>
<proteinExistence type="predicted"/>
<feature type="region of interest" description="Disordered" evidence="1">
    <location>
        <begin position="191"/>
        <end position="211"/>
    </location>
</feature>
<dbReference type="SUPFAM" id="SSF57756">
    <property type="entry name" value="Retrovirus zinc finger-like domains"/>
    <property type="match status" value="1"/>
</dbReference>
<reference evidence="2 3" key="1">
    <citation type="journal article" date="2021" name="Nat. Plants">
        <title>The Taxus genome provides insights into paclitaxel biosynthesis.</title>
        <authorList>
            <person name="Xiong X."/>
            <person name="Gou J."/>
            <person name="Liao Q."/>
            <person name="Li Y."/>
            <person name="Zhou Q."/>
            <person name="Bi G."/>
            <person name="Li C."/>
            <person name="Du R."/>
            <person name="Wang X."/>
            <person name="Sun T."/>
            <person name="Guo L."/>
            <person name="Liang H."/>
            <person name="Lu P."/>
            <person name="Wu Y."/>
            <person name="Zhang Z."/>
            <person name="Ro D.K."/>
            <person name="Shang Y."/>
            <person name="Huang S."/>
            <person name="Yan J."/>
        </authorList>
    </citation>
    <scope>NUCLEOTIDE SEQUENCE [LARGE SCALE GENOMIC DNA]</scope>
    <source>
        <strain evidence="2">Ta-2019</strain>
    </source>
</reference>
<dbReference type="Proteomes" id="UP000824469">
    <property type="component" value="Unassembled WGS sequence"/>
</dbReference>
<dbReference type="GO" id="GO:0008270">
    <property type="term" value="F:zinc ion binding"/>
    <property type="evidence" value="ECO:0007669"/>
    <property type="project" value="InterPro"/>
</dbReference>
<feature type="compositionally biased region" description="Basic residues" evidence="1">
    <location>
        <begin position="201"/>
        <end position="211"/>
    </location>
</feature>
<sequence>MEKLNLIEKFEGQDFHTWQLQMQLHLIEKDLWDVVKSNSTPPTGGNELAKWNAKDQRALGTIGLGLSKAYLHHVDFTKSAKEIWESLNKLFGSEAEMAKTTLKQRLYGLKMEENSKMADHISKFRSLLNQLAGIKEHVKDDDAKAILLNSMPKSYSNIVFTLSKITISLEGVISTLLEQSSHEEHEEVLYVGNKPSSSSKKEKHKPKKVPSHGKIKCFYCNEIGHVILNCKKRAQDLLDDKIDQKALLAEVETDWEVYSTDEELSCPSDEDFL</sequence>
<dbReference type="AlphaFoldDB" id="A0AA38F626"/>
<protein>
    <recommendedName>
        <fullName evidence="4">CCHC-type domain-containing protein</fullName>
    </recommendedName>
</protein>
<dbReference type="InterPro" id="IPR036875">
    <property type="entry name" value="Znf_CCHC_sf"/>
</dbReference>
<dbReference type="EMBL" id="JAHRHJ020000677">
    <property type="protein sequence ID" value="KAH9293829.1"/>
    <property type="molecule type" value="Genomic_DNA"/>
</dbReference>
<dbReference type="PANTHER" id="PTHR47481">
    <property type="match status" value="1"/>
</dbReference>
<dbReference type="Pfam" id="PF14223">
    <property type="entry name" value="Retrotran_gag_2"/>
    <property type="match status" value="1"/>
</dbReference>
<dbReference type="PANTHER" id="PTHR47481:SF7">
    <property type="entry name" value="CCHC-TYPE DOMAIN-CONTAINING PROTEIN"/>
    <property type="match status" value="1"/>
</dbReference>
<dbReference type="Gene3D" id="4.10.60.10">
    <property type="entry name" value="Zinc finger, CCHC-type"/>
    <property type="match status" value="1"/>
</dbReference>
<dbReference type="OMA" id="YCNEIGH"/>
<dbReference type="GO" id="GO:0003676">
    <property type="term" value="F:nucleic acid binding"/>
    <property type="evidence" value="ECO:0007669"/>
    <property type="project" value="InterPro"/>
</dbReference>